<dbReference type="EMBL" id="MCFH01000003">
    <property type="protein sequence ID" value="ORX59261.1"/>
    <property type="molecule type" value="Genomic_DNA"/>
</dbReference>
<reference evidence="1 2" key="2">
    <citation type="submission" date="2016-08" db="EMBL/GenBank/DDBJ databases">
        <title>Pervasive Adenine N6-methylation of Active Genes in Fungi.</title>
        <authorList>
            <consortium name="DOE Joint Genome Institute"/>
            <person name="Mondo S.J."/>
            <person name="Dannebaum R.O."/>
            <person name="Kuo R.C."/>
            <person name="Labutti K."/>
            <person name="Haridas S."/>
            <person name="Kuo A."/>
            <person name="Salamov A."/>
            <person name="Ahrendt S.R."/>
            <person name="Lipzen A."/>
            <person name="Sullivan W."/>
            <person name="Andreopoulos W.B."/>
            <person name="Clum A."/>
            <person name="Lindquist E."/>
            <person name="Daum C."/>
            <person name="Ramamoorthy G.K."/>
            <person name="Gryganskyi A."/>
            <person name="Culley D."/>
            <person name="Magnuson J.K."/>
            <person name="James T.Y."/>
            <person name="O'Malley M.A."/>
            <person name="Stajich J.E."/>
            <person name="Spatafora J.W."/>
            <person name="Visel A."/>
            <person name="Grigoriev I.V."/>
        </authorList>
    </citation>
    <scope>NUCLEOTIDE SEQUENCE [LARGE SCALE GENOMIC DNA]</scope>
    <source>
        <strain evidence="2">finn</strain>
    </source>
</reference>
<dbReference type="STRING" id="1754191.A0A1Y1VLC1"/>
<reference evidence="1 2" key="1">
    <citation type="submission" date="2016-08" db="EMBL/GenBank/DDBJ databases">
        <title>Genomes of anaerobic fungi encode conserved fungal cellulosomes for biomass hydrolysis.</title>
        <authorList>
            <consortium name="DOE Joint Genome Institute"/>
            <person name="Haitjema C.H."/>
            <person name="Gilmore S.P."/>
            <person name="Henske J.K."/>
            <person name="Solomon K.V."/>
            <person name="De Groot R."/>
            <person name="Kuo A."/>
            <person name="Mondo S.J."/>
            <person name="Salamov A.A."/>
            <person name="Labutti K."/>
            <person name="Zhao Z."/>
            <person name="Chiniquy J."/>
            <person name="Barry K."/>
            <person name="Brewer H.M."/>
            <person name="Purvine S.O."/>
            <person name="Wright A.T."/>
            <person name="Boxma B."/>
            <person name="Van Alen T."/>
            <person name="Hackstein J.H."/>
            <person name="Baker S.E."/>
            <person name="Grigoriev I.V."/>
            <person name="O'Malley M.A."/>
        </authorList>
    </citation>
    <scope>NUCLEOTIDE SEQUENCE [LARGE SCALE GENOMIC DNA]</scope>
    <source>
        <strain evidence="2">finn</strain>
    </source>
</reference>
<proteinExistence type="predicted"/>
<gene>
    <name evidence="1" type="ORF">BCR36DRAFT_408765</name>
</gene>
<organism evidence="1 2">
    <name type="scientific">Piromyces finnis</name>
    <dbReference type="NCBI Taxonomy" id="1754191"/>
    <lineage>
        <taxon>Eukaryota</taxon>
        <taxon>Fungi</taxon>
        <taxon>Fungi incertae sedis</taxon>
        <taxon>Chytridiomycota</taxon>
        <taxon>Chytridiomycota incertae sedis</taxon>
        <taxon>Neocallimastigomycetes</taxon>
        <taxon>Neocallimastigales</taxon>
        <taxon>Neocallimastigaceae</taxon>
        <taxon>Piromyces</taxon>
    </lineage>
</organism>
<comment type="caution">
    <text evidence="1">The sequence shown here is derived from an EMBL/GenBank/DDBJ whole genome shotgun (WGS) entry which is preliminary data.</text>
</comment>
<protein>
    <submittedName>
        <fullName evidence="1">Uncharacterized protein</fullName>
    </submittedName>
</protein>
<keyword evidence="2" id="KW-1185">Reference proteome</keyword>
<evidence type="ECO:0000313" key="2">
    <source>
        <dbReference type="Proteomes" id="UP000193719"/>
    </source>
</evidence>
<dbReference type="AlphaFoldDB" id="A0A1Y1VLC1"/>
<evidence type="ECO:0000313" key="1">
    <source>
        <dbReference type="EMBL" id="ORX59261.1"/>
    </source>
</evidence>
<name>A0A1Y1VLC1_9FUNG</name>
<dbReference type="Proteomes" id="UP000193719">
    <property type="component" value="Unassembled WGS sequence"/>
</dbReference>
<accession>A0A1Y1VLC1</accession>
<sequence length="379" mass="45647">MKEKEELLYILTKDSYFPKFDKKVKLLELGIENFNKKRSEFAETIPVKLEEVGENAINTVIYEKYIDDKNKKFNEWLNANKKDLEKDYENEIKNKFIESRENEFEEFKIECKNNGITELKKIKNAFYKKYMDDLKEYAENLKKYAKDFASTKYDNLFFNDFKIKYENDKYDDLLIVANEARENEINKEYISSMNDEELEKLYSIYSNEETSKRINNRLKYVYVLCNDFTLRYRDLCNNLNFYSKNDKDSKNLRNISRGRNIDNFYEKKELIEVLIYSVCFYNLKNELSSIQNYKEISVSNITNLLENNTADETIIDLIEYILNVVTNNNINEYCCKRPYQTFLLYTLLSSISNLIKTTRYNIIDVWKKYLFTYNLIVIL</sequence>